<accession>A0A814F5W8</accession>
<keyword evidence="1" id="KW-0472">Membrane</keyword>
<comment type="caution">
    <text evidence="2">The sequence shown here is derived from an EMBL/GenBank/DDBJ whole genome shotgun (WGS) entry which is preliminary data.</text>
</comment>
<feature type="transmembrane region" description="Helical" evidence="1">
    <location>
        <begin position="109"/>
        <end position="130"/>
    </location>
</feature>
<evidence type="ECO:0000256" key="1">
    <source>
        <dbReference type="SAM" id="Phobius"/>
    </source>
</evidence>
<gene>
    <name evidence="2" type="ORF">ZHD862_LOCUS11270</name>
</gene>
<reference evidence="2" key="1">
    <citation type="submission" date="2021-02" db="EMBL/GenBank/DDBJ databases">
        <authorList>
            <person name="Nowell W R."/>
        </authorList>
    </citation>
    <scope>NUCLEOTIDE SEQUENCE</scope>
</reference>
<protein>
    <submittedName>
        <fullName evidence="2">Uncharacterized protein</fullName>
    </submittedName>
</protein>
<dbReference type="Proteomes" id="UP000663864">
    <property type="component" value="Unassembled WGS sequence"/>
</dbReference>
<proteinExistence type="predicted"/>
<feature type="transmembrane region" description="Helical" evidence="1">
    <location>
        <begin position="75"/>
        <end position="97"/>
    </location>
</feature>
<feature type="transmembrane region" description="Helical" evidence="1">
    <location>
        <begin position="150"/>
        <end position="183"/>
    </location>
</feature>
<dbReference type="EMBL" id="CAJNOT010000422">
    <property type="protein sequence ID" value="CAF0976301.1"/>
    <property type="molecule type" value="Genomic_DNA"/>
</dbReference>
<dbReference type="AlphaFoldDB" id="A0A814F5W8"/>
<evidence type="ECO:0000313" key="2">
    <source>
        <dbReference type="EMBL" id="CAF0976301.1"/>
    </source>
</evidence>
<keyword evidence="1" id="KW-0812">Transmembrane</keyword>
<sequence length="187" mass="20557">MERVQSLEFNNNSYSSLSQQNKKVSLPPSTNETNFAHKSSYGWLRRSTSNRNGRTTVVPITVIQDEIPNHFETTMQSMCLAFFTLAYIELIDGAVFSGNSMIAHAFLKFLTILCIGIALVAAFASIRVFIVTSQISETNIKSINSDSTKIYSSLASFGSIIVALTCSIIICVFAAVSLYVLFIGRTV</sequence>
<name>A0A814F5W8_9BILA</name>
<evidence type="ECO:0000313" key="3">
    <source>
        <dbReference type="Proteomes" id="UP000663864"/>
    </source>
</evidence>
<organism evidence="2 3">
    <name type="scientific">Rotaria sordida</name>
    <dbReference type="NCBI Taxonomy" id="392033"/>
    <lineage>
        <taxon>Eukaryota</taxon>
        <taxon>Metazoa</taxon>
        <taxon>Spiralia</taxon>
        <taxon>Gnathifera</taxon>
        <taxon>Rotifera</taxon>
        <taxon>Eurotatoria</taxon>
        <taxon>Bdelloidea</taxon>
        <taxon>Philodinida</taxon>
        <taxon>Philodinidae</taxon>
        <taxon>Rotaria</taxon>
    </lineage>
</organism>
<keyword evidence="1" id="KW-1133">Transmembrane helix</keyword>